<dbReference type="EMBL" id="JAWDGP010003662">
    <property type="protein sequence ID" value="KAK3772079.1"/>
    <property type="molecule type" value="Genomic_DNA"/>
</dbReference>
<dbReference type="AlphaFoldDB" id="A0AAE1DIL3"/>
<dbReference type="Proteomes" id="UP001283361">
    <property type="component" value="Unassembled WGS sequence"/>
</dbReference>
<evidence type="ECO:0000313" key="1">
    <source>
        <dbReference type="EMBL" id="KAK3772079.1"/>
    </source>
</evidence>
<keyword evidence="2" id="KW-1185">Reference proteome</keyword>
<name>A0AAE1DIL3_9GAST</name>
<proteinExistence type="predicted"/>
<gene>
    <name evidence="1" type="ORF">RRG08_008316</name>
</gene>
<reference evidence="1" key="1">
    <citation type="journal article" date="2023" name="G3 (Bethesda)">
        <title>A reference genome for the long-term kleptoplast-retaining sea slug Elysia crispata morphotype clarki.</title>
        <authorList>
            <person name="Eastman K.E."/>
            <person name="Pendleton A.L."/>
            <person name="Shaikh M.A."/>
            <person name="Suttiyut T."/>
            <person name="Ogas R."/>
            <person name="Tomko P."/>
            <person name="Gavelis G."/>
            <person name="Widhalm J.R."/>
            <person name="Wisecaver J.H."/>
        </authorList>
    </citation>
    <scope>NUCLEOTIDE SEQUENCE</scope>
    <source>
        <strain evidence="1">ECLA1</strain>
    </source>
</reference>
<accession>A0AAE1DIL3</accession>
<sequence length="382" mass="43147">MIFCFASQEIYDACVHEVQIRPWLMTSLISTVQPPSVHWFHDIRMTRGRIAHPLPSSAVCGMPYRRSQLVCNQREYRNLIIRILSDGKSPPWTGQKYRKSMTQPSVSRSSIRWRVVHAESTCTILYRLTNDLQNISQTSRKVGQMAPSRLSLASEFFGSTYDAKRSAGSNRRGFKTKSVQRLNSWYWPFLSPEITKRSGTNCARTPRTCSTALGCQISRLTTEVKGCGRRTVRAASPGPTARNWPLRSAVGEPDITVLLIYPTESKGEITLATLKVAESEPAWNIGEQGHTNLFSHCHHPPRTNLLKIQLTLFHKGIQDASWTNTSHPWLGLMDRARVRSLGGLYWIDCSSPTPLSQRLASPMDKSCSSPAEPPYQIFNNWQ</sequence>
<comment type="caution">
    <text evidence="1">The sequence shown here is derived from an EMBL/GenBank/DDBJ whole genome shotgun (WGS) entry which is preliminary data.</text>
</comment>
<protein>
    <submittedName>
        <fullName evidence="1">Uncharacterized protein</fullName>
    </submittedName>
</protein>
<evidence type="ECO:0000313" key="2">
    <source>
        <dbReference type="Proteomes" id="UP001283361"/>
    </source>
</evidence>
<organism evidence="1 2">
    <name type="scientific">Elysia crispata</name>
    <name type="common">lettuce slug</name>
    <dbReference type="NCBI Taxonomy" id="231223"/>
    <lineage>
        <taxon>Eukaryota</taxon>
        <taxon>Metazoa</taxon>
        <taxon>Spiralia</taxon>
        <taxon>Lophotrochozoa</taxon>
        <taxon>Mollusca</taxon>
        <taxon>Gastropoda</taxon>
        <taxon>Heterobranchia</taxon>
        <taxon>Euthyneura</taxon>
        <taxon>Panpulmonata</taxon>
        <taxon>Sacoglossa</taxon>
        <taxon>Placobranchoidea</taxon>
        <taxon>Plakobranchidae</taxon>
        <taxon>Elysia</taxon>
    </lineage>
</organism>